<name>A0A382LTL0_9ZZZZ</name>
<dbReference type="InterPro" id="IPR000551">
    <property type="entry name" value="MerR-type_HTH_dom"/>
</dbReference>
<accession>A0A382LTL0</accession>
<proteinExistence type="predicted"/>
<dbReference type="AlphaFoldDB" id="A0A382LTL0"/>
<sequence>MAISLGTKLYYSIGEVADLTELAPYTLRAWEGEFSCLRPKRVRGKNRAYKKRDIAI</sequence>
<feature type="domain" description="HTH merR-type" evidence="1">
    <location>
        <begin position="10"/>
        <end position="56"/>
    </location>
</feature>
<dbReference type="Pfam" id="PF13411">
    <property type="entry name" value="MerR_1"/>
    <property type="match status" value="1"/>
</dbReference>
<evidence type="ECO:0000313" key="2">
    <source>
        <dbReference type="EMBL" id="SVC39085.1"/>
    </source>
</evidence>
<dbReference type="InterPro" id="IPR009061">
    <property type="entry name" value="DNA-bd_dom_put_sf"/>
</dbReference>
<feature type="non-terminal residue" evidence="2">
    <location>
        <position position="56"/>
    </location>
</feature>
<reference evidence="2" key="1">
    <citation type="submission" date="2018-05" db="EMBL/GenBank/DDBJ databases">
        <authorList>
            <person name="Lanie J.A."/>
            <person name="Ng W.-L."/>
            <person name="Kazmierczak K.M."/>
            <person name="Andrzejewski T.M."/>
            <person name="Davidsen T.M."/>
            <person name="Wayne K.J."/>
            <person name="Tettelin H."/>
            <person name="Glass J.I."/>
            <person name="Rusch D."/>
            <person name="Podicherti R."/>
            <person name="Tsui H.-C.T."/>
            <person name="Winkler M.E."/>
        </authorList>
    </citation>
    <scope>NUCLEOTIDE SEQUENCE</scope>
</reference>
<dbReference type="Gene3D" id="1.10.1660.10">
    <property type="match status" value="1"/>
</dbReference>
<dbReference type="GO" id="GO:0006355">
    <property type="term" value="P:regulation of DNA-templated transcription"/>
    <property type="evidence" value="ECO:0007669"/>
    <property type="project" value="InterPro"/>
</dbReference>
<gene>
    <name evidence="2" type="ORF">METZ01_LOCUS291939</name>
</gene>
<organism evidence="2">
    <name type="scientific">marine metagenome</name>
    <dbReference type="NCBI Taxonomy" id="408172"/>
    <lineage>
        <taxon>unclassified sequences</taxon>
        <taxon>metagenomes</taxon>
        <taxon>ecological metagenomes</taxon>
    </lineage>
</organism>
<dbReference type="GO" id="GO:0003677">
    <property type="term" value="F:DNA binding"/>
    <property type="evidence" value="ECO:0007669"/>
    <property type="project" value="InterPro"/>
</dbReference>
<evidence type="ECO:0000259" key="1">
    <source>
        <dbReference type="PROSITE" id="PS50937"/>
    </source>
</evidence>
<dbReference type="EMBL" id="UINC01088658">
    <property type="protein sequence ID" value="SVC39085.1"/>
    <property type="molecule type" value="Genomic_DNA"/>
</dbReference>
<protein>
    <recommendedName>
        <fullName evidence="1">HTH merR-type domain-containing protein</fullName>
    </recommendedName>
</protein>
<dbReference type="PROSITE" id="PS50937">
    <property type="entry name" value="HTH_MERR_2"/>
    <property type="match status" value="1"/>
</dbReference>
<dbReference type="SUPFAM" id="SSF46955">
    <property type="entry name" value="Putative DNA-binding domain"/>
    <property type="match status" value="1"/>
</dbReference>